<feature type="region of interest" description="Disordered" evidence="19">
    <location>
        <begin position="1"/>
        <end position="45"/>
    </location>
</feature>
<sequence length="343" mass="36642">MVDTENFQPPRFSEASVSPATPETGVHPVTRPSRRENRAATQRRKRGWGVPFLKVKPQPVTSSQSKSRKGGRNLVAATGVGAGLLAAYGLTLFLVKPLFAALCVVTIVACLIEFRHAIRFTDRHLGMPIVVIGGIGIYICAWQVGLEAMLTATLLTMAAALLWQLAGPYRGEDALKNVTLSTLTVAYIPFLGSFLALLAVECGAPATAVFVLSVTLGSDTGGYLCGRFLGRHHMSPSISPRKTWEGFAGSVLFAVTVSVAGTFWMGIPWFYGIILGVLMAVVGTIGDLSESLMKRELGIKDMGHLLPGHGGLLDRMDSILMAAPVAYIVLKFAIFSQQGPVLS</sequence>
<accession>A0A2X2YPR8</accession>
<dbReference type="Pfam" id="PF01148">
    <property type="entry name" value="CTP_transf_1"/>
    <property type="match status" value="1"/>
</dbReference>
<evidence type="ECO:0000256" key="12">
    <source>
        <dbReference type="ARBA" id="ARBA00022695"/>
    </source>
</evidence>
<dbReference type="RefSeq" id="WP_041798019.1">
    <property type="nucleotide sequence ID" value="NZ_CP068112.1"/>
</dbReference>
<dbReference type="GO" id="GO:0016024">
    <property type="term" value="P:CDP-diacylglycerol biosynthetic process"/>
    <property type="evidence" value="ECO:0007669"/>
    <property type="project" value="UniProtKB-UniPathway"/>
</dbReference>
<dbReference type="UniPathway" id="UPA00557">
    <property type="reaction ID" value="UER00614"/>
</dbReference>
<evidence type="ECO:0000256" key="6">
    <source>
        <dbReference type="ARBA" id="ARBA00012487"/>
    </source>
</evidence>
<evidence type="ECO:0000256" key="2">
    <source>
        <dbReference type="ARBA" id="ARBA00004651"/>
    </source>
</evidence>
<comment type="subcellular location">
    <subcellularLocation>
        <location evidence="2">Cell membrane</location>
        <topology evidence="2">Multi-pass membrane protein</topology>
    </subcellularLocation>
</comment>
<feature type="transmembrane region" description="Helical" evidence="20">
    <location>
        <begin position="246"/>
        <end position="264"/>
    </location>
</feature>
<evidence type="ECO:0000256" key="4">
    <source>
        <dbReference type="ARBA" id="ARBA00005189"/>
    </source>
</evidence>
<feature type="transmembrane region" description="Helical" evidence="20">
    <location>
        <begin position="125"/>
        <end position="144"/>
    </location>
</feature>
<evidence type="ECO:0000256" key="11">
    <source>
        <dbReference type="ARBA" id="ARBA00022692"/>
    </source>
</evidence>
<evidence type="ECO:0000256" key="10">
    <source>
        <dbReference type="ARBA" id="ARBA00022679"/>
    </source>
</evidence>
<keyword evidence="16" id="KW-0594">Phospholipid biosynthesis</keyword>
<evidence type="ECO:0000256" key="14">
    <source>
        <dbReference type="ARBA" id="ARBA00023098"/>
    </source>
</evidence>
<evidence type="ECO:0000256" key="15">
    <source>
        <dbReference type="ARBA" id="ARBA00023136"/>
    </source>
</evidence>
<proteinExistence type="inferred from homology"/>
<evidence type="ECO:0000256" key="7">
    <source>
        <dbReference type="ARBA" id="ARBA00019373"/>
    </source>
</evidence>
<evidence type="ECO:0000256" key="5">
    <source>
        <dbReference type="ARBA" id="ARBA00010185"/>
    </source>
</evidence>
<keyword evidence="13 20" id="KW-1133">Transmembrane helix</keyword>
<evidence type="ECO:0000256" key="1">
    <source>
        <dbReference type="ARBA" id="ARBA00001698"/>
    </source>
</evidence>
<dbReference type="PANTHER" id="PTHR46382:SF1">
    <property type="entry name" value="PHOSPHATIDATE CYTIDYLYLTRANSFERASE"/>
    <property type="match status" value="1"/>
</dbReference>
<feature type="transmembrane region" description="Helical" evidence="20">
    <location>
        <begin position="150"/>
        <end position="166"/>
    </location>
</feature>
<feature type="transmembrane region" description="Helical" evidence="20">
    <location>
        <begin position="178"/>
        <end position="200"/>
    </location>
</feature>
<comment type="pathway">
    <text evidence="4">Lipid metabolism.</text>
</comment>
<evidence type="ECO:0000313" key="22">
    <source>
        <dbReference type="Proteomes" id="UP000250245"/>
    </source>
</evidence>
<feature type="transmembrane region" description="Helical" evidence="20">
    <location>
        <begin position="74"/>
        <end position="93"/>
    </location>
</feature>
<comment type="catalytic activity">
    <reaction evidence="1 18">
        <text>a 1,2-diacyl-sn-glycero-3-phosphate + CTP + H(+) = a CDP-1,2-diacyl-sn-glycerol + diphosphate</text>
        <dbReference type="Rhea" id="RHEA:16229"/>
        <dbReference type="ChEBI" id="CHEBI:15378"/>
        <dbReference type="ChEBI" id="CHEBI:33019"/>
        <dbReference type="ChEBI" id="CHEBI:37563"/>
        <dbReference type="ChEBI" id="CHEBI:58332"/>
        <dbReference type="ChEBI" id="CHEBI:58608"/>
        <dbReference type="EC" id="2.7.7.41"/>
    </reaction>
</comment>
<dbReference type="AlphaFoldDB" id="A0A2X2YPR8"/>
<dbReference type="PANTHER" id="PTHR46382">
    <property type="entry name" value="PHOSPHATIDATE CYTIDYLYLTRANSFERASE"/>
    <property type="match status" value="1"/>
</dbReference>
<keyword evidence="15 20" id="KW-0472">Membrane</keyword>
<organism evidence="21 22">
    <name type="scientific">Mobiluncus curtisii</name>
    <dbReference type="NCBI Taxonomy" id="2051"/>
    <lineage>
        <taxon>Bacteria</taxon>
        <taxon>Bacillati</taxon>
        <taxon>Actinomycetota</taxon>
        <taxon>Actinomycetes</taxon>
        <taxon>Actinomycetales</taxon>
        <taxon>Actinomycetaceae</taxon>
        <taxon>Mobiluncus</taxon>
    </lineage>
</organism>
<comment type="pathway">
    <text evidence="3 18">Phospholipid metabolism; CDP-diacylglycerol biosynthesis; CDP-diacylglycerol from sn-glycerol 3-phosphate: step 3/3.</text>
</comment>
<evidence type="ECO:0000256" key="19">
    <source>
        <dbReference type="SAM" id="MobiDB-lite"/>
    </source>
</evidence>
<evidence type="ECO:0000256" key="16">
    <source>
        <dbReference type="ARBA" id="ARBA00023209"/>
    </source>
</evidence>
<keyword evidence="9" id="KW-0444">Lipid biosynthesis</keyword>
<reference evidence="21 22" key="1">
    <citation type="submission" date="2018-06" db="EMBL/GenBank/DDBJ databases">
        <authorList>
            <consortium name="Pathogen Informatics"/>
            <person name="Doyle S."/>
        </authorList>
    </citation>
    <scope>NUCLEOTIDE SEQUENCE [LARGE SCALE GENOMIC DNA]</scope>
    <source>
        <strain evidence="21 22">NCTC11820</strain>
    </source>
</reference>
<dbReference type="EC" id="2.7.7.41" evidence="6 18"/>
<feature type="transmembrane region" description="Helical" evidence="20">
    <location>
        <begin position="99"/>
        <end position="118"/>
    </location>
</feature>
<dbReference type="GO" id="GO:0004605">
    <property type="term" value="F:phosphatidate cytidylyltransferase activity"/>
    <property type="evidence" value="ECO:0007669"/>
    <property type="project" value="UniProtKB-EC"/>
</dbReference>
<dbReference type="GeneID" id="55565453"/>
<evidence type="ECO:0000256" key="9">
    <source>
        <dbReference type="ARBA" id="ARBA00022516"/>
    </source>
</evidence>
<dbReference type="Proteomes" id="UP000250245">
    <property type="component" value="Unassembled WGS sequence"/>
</dbReference>
<evidence type="ECO:0000256" key="3">
    <source>
        <dbReference type="ARBA" id="ARBA00005119"/>
    </source>
</evidence>
<dbReference type="PROSITE" id="PS01315">
    <property type="entry name" value="CDS"/>
    <property type="match status" value="1"/>
</dbReference>
<keyword evidence="8" id="KW-1003">Cell membrane</keyword>
<dbReference type="InterPro" id="IPR000374">
    <property type="entry name" value="PC_trans"/>
</dbReference>
<feature type="transmembrane region" description="Helical" evidence="20">
    <location>
        <begin position="206"/>
        <end position="225"/>
    </location>
</feature>
<evidence type="ECO:0000256" key="18">
    <source>
        <dbReference type="RuleBase" id="RU003938"/>
    </source>
</evidence>
<keyword evidence="10 18" id="KW-0808">Transferase</keyword>
<keyword evidence="12 18" id="KW-0548">Nucleotidyltransferase</keyword>
<evidence type="ECO:0000313" key="21">
    <source>
        <dbReference type="EMBL" id="SQB64933.1"/>
    </source>
</evidence>
<keyword evidence="11 18" id="KW-0812">Transmembrane</keyword>
<protein>
    <recommendedName>
        <fullName evidence="7 18">Phosphatidate cytidylyltransferase</fullName>
        <ecNumber evidence="6 18">2.7.7.41</ecNumber>
    </recommendedName>
</protein>
<feature type="transmembrane region" description="Helical" evidence="20">
    <location>
        <begin position="270"/>
        <end position="288"/>
    </location>
</feature>
<keyword evidence="17" id="KW-1208">Phospholipid metabolism</keyword>
<evidence type="ECO:0000256" key="17">
    <source>
        <dbReference type="ARBA" id="ARBA00023264"/>
    </source>
</evidence>
<dbReference type="GO" id="GO:0005886">
    <property type="term" value="C:plasma membrane"/>
    <property type="evidence" value="ECO:0007669"/>
    <property type="project" value="UniProtKB-SubCell"/>
</dbReference>
<evidence type="ECO:0000256" key="8">
    <source>
        <dbReference type="ARBA" id="ARBA00022475"/>
    </source>
</evidence>
<dbReference type="EMBL" id="UASJ01000001">
    <property type="protein sequence ID" value="SQB64933.1"/>
    <property type="molecule type" value="Genomic_DNA"/>
</dbReference>
<gene>
    <name evidence="21" type="primary">cdsA</name>
    <name evidence="21" type="ORF">NCTC11820_01256</name>
</gene>
<comment type="similarity">
    <text evidence="5 18">Belongs to the CDS family.</text>
</comment>
<name>A0A2X2YPR8_9ACTO</name>
<evidence type="ECO:0000256" key="20">
    <source>
        <dbReference type="SAM" id="Phobius"/>
    </source>
</evidence>
<evidence type="ECO:0000256" key="13">
    <source>
        <dbReference type="ARBA" id="ARBA00022989"/>
    </source>
</evidence>
<keyword evidence="14" id="KW-0443">Lipid metabolism</keyword>